<reference evidence="2" key="1">
    <citation type="submission" date="2019-02" db="EMBL/GenBank/DDBJ databases">
        <authorList>
            <person name="Gruber-Vodicka R. H."/>
            <person name="Seah K. B. B."/>
        </authorList>
    </citation>
    <scope>NUCLEOTIDE SEQUENCE</scope>
    <source>
        <strain evidence="2">BECK_S312</strain>
        <strain evidence="3">BECK_S426</strain>
    </source>
</reference>
<gene>
    <name evidence="2" type="ORF">BECKLPF1236A_GA0070988_100806</name>
    <name evidence="3" type="ORF">BECKLPF1236C_GA0070990_100797</name>
</gene>
<dbReference type="InterPro" id="IPR036515">
    <property type="entry name" value="Transposase_17_sf"/>
</dbReference>
<dbReference type="EMBL" id="CAADFP010000079">
    <property type="protein sequence ID" value="VFK29036.1"/>
    <property type="molecule type" value="Genomic_DNA"/>
</dbReference>
<dbReference type="PANTHER" id="PTHR36966">
    <property type="entry name" value="REP-ASSOCIATED TYROSINE TRANSPOSASE"/>
    <property type="match status" value="1"/>
</dbReference>
<dbReference type="InterPro" id="IPR002686">
    <property type="entry name" value="Transposase_17"/>
</dbReference>
<dbReference type="EMBL" id="CAADFM010000080">
    <property type="protein sequence ID" value="VFK12960.1"/>
    <property type="molecule type" value="Genomic_DNA"/>
</dbReference>
<dbReference type="GO" id="GO:0004803">
    <property type="term" value="F:transposase activity"/>
    <property type="evidence" value="ECO:0007669"/>
    <property type="project" value="InterPro"/>
</dbReference>
<dbReference type="PANTHER" id="PTHR36966:SF1">
    <property type="entry name" value="REP-ASSOCIATED TYROSINE TRANSPOSASE"/>
    <property type="match status" value="1"/>
</dbReference>
<evidence type="ECO:0000313" key="3">
    <source>
        <dbReference type="EMBL" id="VFK29036.1"/>
    </source>
</evidence>
<dbReference type="GO" id="GO:0006313">
    <property type="term" value="P:DNA transposition"/>
    <property type="evidence" value="ECO:0007669"/>
    <property type="project" value="InterPro"/>
</dbReference>
<sequence length="260" mass="30093">MNAVQIYVYKVLNSVNAVLNCINVALNSDGVDPRLINLVHNCVDMDRSAVSADAISANPATKPMAHRTYDPKTHHRRSIRLRGYDYSQPGAYFLTICTQDRKCLFGDIVNGQMRLNHAGEIVAEEWRRTAAIRKEIQLDQWVVMPNHFHGILTITGPIVGAIHVRAIHESPLRQPQSPRHMTMAQRRNMTLSKLIGRFKMLSSKRINQSRNTPGARLWQRNYWEHIVRDEPELQRLREYIQNNPIRWEMDTLYSPARRHG</sequence>
<dbReference type="Pfam" id="PF01797">
    <property type="entry name" value="Y1_Tnp"/>
    <property type="match status" value="1"/>
</dbReference>
<dbReference type="InterPro" id="IPR052715">
    <property type="entry name" value="RAYT_transposase"/>
</dbReference>
<feature type="domain" description="Transposase IS200-like" evidence="1">
    <location>
        <begin position="87"/>
        <end position="243"/>
    </location>
</feature>
<dbReference type="SUPFAM" id="SSF143422">
    <property type="entry name" value="Transposase IS200-like"/>
    <property type="match status" value="1"/>
</dbReference>
<evidence type="ECO:0000259" key="1">
    <source>
        <dbReference type="SMART" id="SM01321"/>
    </source>
</evidence>
<proteinExistence type="predicted"/>
<dbReference type="GO" id="GO:0043565">
    <property type="term" value="F:sequence-specific DNA binding"/>
    <property type="evidence" value="ECO:0007669"/>
    <property type="project" value="TreeGrafter"/>
</dbReference>
<accession>A0A450W7C6</accession>
<organism evidence="2">
    <name type="scientific">Candidatus Kentrum sp. LPFa</name>
    <dbReference type="NCBI Taxonomy" id="2126335"/>
    <lineage>
        <taxon>Bacteria</taxon>
        <taxon>Pseudomonadati</taxon>
        <taxon>Pseudomonadota</taxon>
        <taxon>Gammaproteobacteria</taxon>
        <taxon>Candidatus Kentrum</taxon>
    </lineage>
</organism>
<dbReference type="AlphaFoldDB" id="A0A450W7C6"/>
<protein>
    <submittedName>
        <fullName evidence="2">REP element-mobilizing transposase RayT</fullName>
    </submittedName>
</protein>
<name>A0A450W7C6_9GAMM</name>
<dbReference type="SMART" id="SM01321">
    <property type="entry name" value="Y1_Tnp"/>
    <property type="match status" value="1"/>
</dbReference>
<evidence type="ECO:0000313" key="2">
    <source>
        <dbReference type="EMBL" id="VFK12960.1"/>
    </source>
</evidence>
<dbReference type="Gene3D" id="3.30.70.1290">
    <property type="entry name" value="Transposase IS200-like"/>
    <property type="match status" value="1"/>
</dbReference>